<sequence>SFAPSDVSLLAGFPIPMRCHHSSLCSEMAAELRFAMRCRGSSKPVRKKGPAGGTEEGRERISSINNINPSEKLQHFIFLNRKKSSMFRLAGTISNVDIVTETVDKLDFLSASHAVCKMKREGVAGIFVPPTVLNELKLCNGKPSLFCMKTTQGLLRLSHLLKTFSPVTLRKLDEKRNYMEMLLEMRELGEKNIVLDCVTGALPDILRQAQQAGLITPQHSYIVTSMDLHTVDLEPF</sequence>
<dbReference type="EMBL" id="JASPKZ010005306">
    <property type="protein sequence ID" value="KAJ9588781.1"/>
    <property type="molecule type" value="Genomic_DNA"/>
</dbReference>
<name>A0AAD7ZYJ5_DIPPU</name>
<proteinExistence type="predicted"/>
<reference evidence="1" key="2">
    <citation type="submission" date="2023-05" db="EMBL/GenBank/DDBJ databases">
        <authorList>
            <person name="Fouks B."/>
        </authorList>
    </citation>
    <scope>NUCLEOTIDE SEQUENCE</scope>
    <source>
        <strain evidence="1">Stay&amp;Tobe</strain>
        <tissue evidence="1">Testes</tissue>
    </source>
</reference>
<accession>A0AAD7ZYJ5</accession>
<evidence type="ECO:0000313" key="1">
    <source>
        <dbReference type="EMBL" id="KAJ9588781.1"/>
    </source>
</evidence>
<dbReference type="Proteomes" id="UP001233999">
    <property type="component" value="Unassembled WGS sequence"/>
</dbReference>
<organism evidence="1 2">
    <name type="scientific">Diploptera punctata</name>
    <name type="common">Pacific beetle cockroach</name>
    <dbReference type="NCBI Taxonomy" id="6984"/>
    <lineage>
        <taxon>Eukaryota</taxon>
        <taxon>Metazoa</taxon>
        <taxon>Ecdysozoa</taxon>
        <taxon>Arthropoda</taxon>
        <taxon>Hexapoda</taxon>
        <taxon>Insecta</taxon>
        <taxon>Pterygota</taxon>
        <taxon>Neoptera</taxon>
        <taxon>Polyneoptera</taxon>
        <taxon>Dictyoptera</taxon>
        <taxon>Blattodea</taxon>
        <taxon>Blaberoidea</taxon>
        <taxon>Blaberidae</taxon>
        <taxon>Diplopterinae</taxon>
        <taxon>Diploptera</taxon>
    </lineage>
</organism>
<gene>
    <name evidence="1" type="ORF">L9F63_017940</name>
</gene>
<keyword evidence="2" id="KW-1185">Reference proteome</keyword>
<feature type="non-terminal residue" evidence="1">
    <location>
        <position position="236"/>
    </location>
</feature>
<dbReference type="AlphaFoldDB" id="A0AAD7ZYJ5"/>
<comment type="caution">
    <text evidence="1">The sequence shown here is derived from an EMBL/GenBank/DDBJ whole genome shotgun (WGS) entry which is preliminary data.</text>
</comment>
<reference evidence="1" key="1">
    <citation type="journal article" date="2023" name="IScience">
        <title>Live-bearing cockroach genome reveals convergent evolutionary mechanisms linked to viviparity in insects and beyond.</title>
        <authorList>
            <person name="Fouks B."/>
            <person name="Harrison M.C."/>
            <person name="Mikhailova A.A."/>
            <person name="Marchal E."/>
            <person name="English S."/>
            <person name="Carruthers M."/>
            <person name="Jennings E.C."/>
            <person name="Chiamaka E.L."/>
            <person name="Frigard R.A."/>
            <person name="Pippel M."/>
            <person name="Attardo G.M."/>
            <person name="Benoit J.B."/>
            <person name="Bornberg-Bauer E."/>
            <person name="Tobe S.S."/>
        </authorList>
    </citation>
    <scope>NUCLEOTIDE SEQUENCE</scope>
    <source>
        <strain evidence="1">Stay&amp;Tobe</strain>
    </source>
</reference>
<dbReference type="Gene3D" id="3.40.50.2300">
    <property type="match status" value="1"/>
</dbReference>
<protein>
    <submittedName>
        <fullName evidence="1">Uncharacterized protein</fullName>
    </submittedName>
</protein>
<evidence type="ECO:0000313" key="2">
    <source>
        <dbReference type="Proteomes" id="UP001233999"/>
    </source>
</evidence>